<dbReference type="InterPro" id="IPR050281">
    <property type="entry name" value="Flavin_monoamine_oxidase"/>
</dbReference>
<feature type="non-terminal residue" evidence="12">
    <location>
        <position position="1"/>
    </location>
</feature>
<evidence type="ECO:0000256" key="7">
    <source>
        <dbReference type="ARBA" id="ARBA00022827"/>
    </source>
</evidence>
<dbReference type="OrthoDB" id="5046242at2759"/>
<reference evidence="12" key="1">
    <citation type="submission" date="2020-07" db="EMBL/GenBank/DDBJ databases">
        <title>Clarias magur genome sequencing, assembly and annotation.</title>
        <authorList>
            <person name="Kushwaha B."/>
            <person name="Kumar R."/>
            <person name="Das P."/>
            <person name="Joshi C.G."/>
            <person name="Kumar D."/>
            <person name="Nagpure N.S."/>
            <person name="Pandey M."/>
            <person name="Agarwal S."/>
            <person name="Srivastava S."/>
            <person name="Singh M."/>
            <person name="Sahoo L."/>
            <person name="Jayasankar P."/>
            <person name="Meher P.K."/>
            <person name="Koringa P.G."/>
            <person name="Iquebal M.A."/>
            <person name="Das S.P."/>
            <person name="Bit A."/>
            <person name="Patnaik S."/>
            <person name="Patel N."/>
            <person name="Shah T.M."/>
            <person name="Hinsu A."/>
            <person name="Jena J.K."/>
        </authorList>
    </citation>
    <scope>NUCLEOTIDE SEQUENCE</scope>
    <source>
        <strain evidence="12">CIFAMagur01</strain>
        <tissue evidence="12">Testis</tissue>
    </source>
</reference>
<dbReference type="FunFam" id="3.50.50.60:FF:000450">
    <property type="entry name" value="Amine oxidase"/>
    <property type="match status" value="1"/>
</dbReference>
<keyword evidence="10" id="KW-0325">Glycoprotein</keyword>
<dbReference type="Gene3D" id="1.10.405.10">
    <property type="entry name" value="Guanine Nucleotide Dissociation Inhibitor, domain 1"/>
    <property type="match status" value="1"/>
</dbReference>
<evidence type="ECO:0000256" key="2">
    <source>
        <dbReference type="ARBA" id="ARBA00004613"/>
    </source>
</evidence>
<dbReference type="EC" id="1.4.3.2" evidence="4"/>
<proteinExistence type="inferred from homology"/>
<comment type="cofactor">
    <cofactor evidence="1">
        <name>FAD</name>
        <dbReference type="ChEBI" id="CHEBI:57692"/>
    </cofactor>
</comment>
<accession>A0A8J4UPQ9</accession>
<dbReference type="Proteomes" id="UP000727407">
    <property type="component" value="Unassembled WGS sequence"/>
</dbReference>
<dbReference type="GO" id="GO:0005576">
    <property type="term" value="C:extracellular region"/>
    <property type="evidence" value="ECO:0007669"/>
    <property type="project" value="UniProtKB-SubCell"/>
</dbReference>
<evidence type="ECO:0000256" key="9">
    <source>
        <dbReference type="ARBA" id="ARBA00023157"/>
    </source>
</evidence>
<dbReference type="PANTHER" id="PTHR10742">
    <property type="entry name" value="FLAVIN MONOAMINE OXIDASE"/>
    <property type="match status" value="1"/>
</dbReference>
<dbReference type="PANTHER" id="PTHR10742:SF342">
    <property type="entry name" value="AMINE OXIDASE"/>
    <property type="match status" value="1"/>
</dbReference>
<comment type="similarity">
    <text evidence="3">Belongs to the flavin monoamine oxidase family. FIG1 subfamily.</text>
</comment>
<keyword evidence="9" id="KW-1015">Disulfide bond</keyword>
<dbReference type="AlphaFoldDB" id="A0A8J4UPQ9"/>
<name>A0A8J4UPQ9_CLAMG</name>
<evidence type="ECO:0000256" key="3">
    <source>
        <dbReference type="ARBA" id="ARBA00005465"/>
    </source>
</evidence>
<evidence type="ECO:0000256" key="5">
    <source>
        <dbReference type="ARBA" id="ARBA00022525"/>
    </source>
</evidence>
<keyword evidence="5" id="KW-0964">Secreted</keyword>
<dbReference type="SUPFAM" id="SSF51905">
    <property type="entry name" value="FAD/NAD(P)-binding domain"/>
    <property type="match status" value="1"/>
</dbReference>
<comment type="caution">
    <text evidence="12">The sequence shown here is derived from an EMBL/GenBank/DDBJ whole genome shotgun (WGS) entry which is preliminary data.</text>
</comment>
<keyword evidence="7" id="KW-0274">FAD</keyword>
<dbReference type="Gene3D" id="3.50.50.60">
    <property type="entry name" value="FAD/NAD(P)-binding domain"/>
    <property type="match status" value="1"/>
</dbReference>
<evidence type="ECO:0000256" key="6">
    <source>
        <dbReference type="ARBA" id="ARBA00022630"/>
    </source>
</evidence>
<organism evidence="12 13">
    <name type="scientific">Clarias magur</name>
    <name type="common">Asian catfish</name>
    <name type="synonym">Macropteronotus magur</name>
    <dbReference type="NCBI Taxonomy" id="1594786"/>
    <lineage>
        <taxon>Eukaryota</taxon>
        <taxon>Metazoa</taxon>
        <taxon>Chordata</taxon>
        <taxon>Craniata</taxon>
        <taxon>Vertebrata</taxon>
        <taxon>Euteleostomi</taxon>
        <taxon>Actinopterygii</taxon>
        <taxon>Neopterygii</taxon>
        <taxon>Teleostei</taxon>
        <taxon>Ostariophysi</taxon>
        <taxon>Siluriformes</taxon>
        <taxon>Clariidae</taxon>
        <taxon>Clarias</taxon>
    </lineage>
</organism>
<keyword evidence="6" id="KW-0285">Flavoprotein</keyword>
<dbReference type="GO" id="GO:0001716">
    <property type="term" value="F:L-amino-acid oxidase activity"/>
    <property type="evidence" value="ECO:0007669"/>
    <property type="project" value="UniProtKB-EC"/>
</dbReference>
<feature type="non-terminal residue" evidence="12">
    <location>
        <position position="267"/>
    </location>
</feature>
<evidence type="ECO:0000313" key="12">
    <source>
        <dbReference type="EMBL" id="KAF5899855.1"/>
    </source>
</evidence>
<dbReference type="EMBL" id="QNUK01000153">
    <property type="protein sequence ID" value="KAF5899855.1"/>
    <property type="molecule type" value="Genomic_DNA"/>
</dbReference>
<keyword evidence="8" id="KW-0560">Oxidoreductase</keyword>
<sequence length="267" mass="30632">FPFTEILSRESTMSQDYFICRSLSVVIVLFIVSSARKNEDDPIAKCLQDADYDELVKIIQEGLPPSKNPRNVAIIGAGIAGLTAAKLLEDAGHKVTIIEASNKIGGRISTYRNEKEGWFAEFGAMRIPYFHWILRNVTSKLGLKLNPFIEEDINTYFYINGVPHKRYQVMQNPDILKYPLREDEKGKSAGQLYDESLWKIREYVKEHGCHEMIQKFDSYSLKEYLVKEANMSVGALRMIGDILNENSFYYISIMESLYLQSDINDET</sequence>
<evidence type="ECO:0000256" key="4">
    <source>
        <dbReference type="ARBA" id="ARBA00012806"/>
    </source>
</evidence>
<evidence type="ECO:0000256" key="8">
    <source>
        <dbReference type="ARBA" id="ARBA00023002"/>
    </source>
</evidence>
<comment type="subcellular location">
    <subcellularLocation>
        <location evidence="2">Secreted</location>
    </subcellularLocation>
</comment>
<evidence type="ECO:0000259" key="11">
    <source>
        <dbReference type="Pfam" id="PF01593"/>
    </source>
</evidence>
<keyword evidence="13" id="KW-1185">Reference proteome</keyword>
<feature type="domain" description="Amine oxidase" evidence="11">
    <location>
        <begin position="79"/>
        <end position="254"/>
    </location>
</feature>
<dbReference type="FunFam" id="1.10.405.10:FF:000004">
    <property type="entry name" value="Amine oxidase"/>
    <property type="match status" value="1"/>
</dbReference>
<evidence type="ECO:0000313" key="13">
    <source>
        <dbReference type="Proteomes" id="UP000727407"/>
    </source>
</evidence>
<evidence type="ECO:0000256" key="10">
    <source>
        <dbReference type="ARBA" id="ARBA00023180"/>
    </source>
</evidence>
<evidence type="ECO:0000256" key="1">
    <source>
        <dbReference type="ARBA" id="ARBA00001974"/>
    </source>
</evidence>
<dbReference type="GO" id="GO:0009063">
    <property type="term" value="P:amino acid catabolic process"/>
    <property type="evidence" value="ECO:0007669"/>
    <property type="project" value="TreeGrafter"/>
</dbReference>
<dbReference type="Pfam" id="PF01593">
    <property type="entry name" value="Amino_oxidase"/>
    <property type="match status" value="1"/>
</dbReference>
<dbReference type="InterPro" id="IPR036188">
    <property type="entry name" value="FAD/NAD-bd_sf"/>
</dbReference>
<protein>
    <recommendedName>
        <fullName evidence="4">L-amino-acid oxidase</fullName>
        <ecNumber evidence="4">1.4.3.2</ecNumber>
    </recommendedName>
</protein>
<dbReference type="InterPro" id="IPR002937">
    <property type="entry name" value="Amino_oxidase"/>
</dbReference>
<gene>
    <name evidence="12" type="ORF">DAT39_010416</name>
</gene>